<dbReference type="Pfam" id="PF05826">
    <property type="entry name" value="Phospholip_A2_2"/>
    <property type="match status" value="1"/>
</dbReference>
<gene>
    <name evidence="11 12" type="primary">LOC105429643</name>
</gene>
<dbReference type="OrthoDB" id="8187220at2759"/>
<keyword evidence="6" id="KW-0443">Lipid metabolism</keyword>
<sequence>MSRVFVYLSIFFILGIVIQFGDCEDIENIENKECENVNIIPGSDETRIAFWEKLGKKILGKDKSVSQSEDGESYDNDREILKEYIHAIFPGTVWCGDGDRAKNDSDLGRFNDTDACCRKHDKCQNDLLAGKTKLNLKNNGAYTRSACDCDHKFYKCLKRVNSMLSNGIGKTYFNLLKPQCFRCVCLTDDCNHDDGTECKNHCKKYQWLDNSKY</sequence>
<proteinExistence type="predicted"/>
<dbReference type="PANTHER" id="PTHR12253">
    <property type="entry name" value="RH14732P"/>
    <property type="match status" value="1"/>
</dbReference>
<keyword evidence="8" id="KW-0732">Signal</keyword>
<name>A0A6I9WIE7_9HYME</name>
<comment type="cofactor">
    <cofactor evidence="1">
        <name>Ca(2+)</name>
        <dbReference type="ChEBI" id="CHEBI:29108"/>
    </cofactor>
</comment>
<protein>
    <recommendedName>
        <fullName evidence="3">phospholipase A2</fullName>
        <ecNumber evidence="3">3.1.1.4</ecNumber>
    </recommendedName>
    <alternativeName>
        <fullName evidence="7">Phosphatidylcholine 2-acylhydrolase</fullName>
    </alternativeName>
</protein>
<keyword evidence="4" id="KW-0964">Secreted</keyword>
<dbReference type="RefSeq" id="XP_011641068.1">
    <property type="nucleotide sequence ID" value="XM_011642766.2"/>
</dbReference>
<evidence type="ECO:0000256" key="2">
    <source>
        <dbReference type="ARBA" id="ARBA00004613"/>
    </source>
</evidence>
<accession>A0A6I9WIE7</accession>
<dbReference type="AlphaFoldDB" id="A0A6I9WIE7"/>
<dbReference type="GO" id="GO:0050482">
    <property type="term" value="P:arachidonate secretion"/>
    <property type="evidence" value="ECO:0007669"/>
    <property type="project" value="InterPro"/>
</dbReference>
<dbReference type="InterPro" id="IPR036444">
    <property type="entry name" value="PLipase_A2_dom_sf"/>
</dbReference>
<dbReference type="KEGG" id="pbar:105429643"/>
<evidence type="ECO:0000256" key="1">
    <source>
        <dbReference type="ARBA" id="ARBA00001913"/>
    </source>
</evidence>
<feature type="domain" description="Phospholipase A2-like central" evidence="9">
    <location>
        <begin position="88"/>
        <end position="182"/>
    </location>
</feature>
<feature type="signal peptide" evidence="8">
    <location>
        <begin position="1"/>
        <end position="23"/>
    </location>
</feature>
<dbReference type="PROSITE" id="PS00118">
    <property type="entry name" value="PA2_HIS"/>
    <property type="match status" value="1"/>
</dbReference>
<dbReference type="GeneID" id="105429643"/>
<reference evidence="11 12" key="1">
    <citation type="submission" date="2025-04" db="UniProtKB">
        <authorList>
            <consortium name="RefSeq"/>
        </authorList>
    </citation>
    <scope>IDENTIFICATION</scope>
</reference>
<dbReference type="InterPro" id="IPR016090">
    <property type="entry name" value="PLA2-like_dom"/>
</dbReference>
<evidence type="ECO:0000313" key="10">
    <source>
        <dbReference type="Proteomes" id="UP000504615"/>
    </source>
</evidence>
<feature type="chain" id="PRO_5044636510" description="phospholipase A2" evidence="8">
    <location>
        <begin position="24"/>
        <end position="213"/>
    </location>
</feature>
<evidence type="ECO:0000256" key="3">
    <source>
        <dbReference type="ARBA" id="ARBA00013278"/>
    </source>
</evidence>
<dbReference type="GO" id="GO:0016042">
    <property type="term" value="P:lipid catabolic process"/>
    <property type="evidence" value="ECO:0007669"/>
    <property type="project" value="UniProtKB-KW"/>
</dbReference>
<dbReference type="InterPro" id="IPR033113">
    <property type="entry name" value="PLA2_histidine"/>
</dbReference>
<dbReference type="EC" id="3.1.1.4" evidence="3"/>
<dbReference type="RefSeq" id="XP_011641076.1">
    <property type="nucleotide sequence ID" value="XM_011642774.1"/>
</dbReference>
<evidence type="ECO:0000256" key="5">
    <source>
        <dbReference type="ARBA" id="ARBA00022963"/>
    </source>
</evidence>
<dbReference type="Proteomes" id="UP000504615">
    <property type="component" value="Unplaced"/>
</dbReference>
<keyword evidence="5" id="KW-0442">Lipid degradation</keyword>
<comment type="subcellular location">
    <subcellularLocation>
        <location evidence="2">Secreted</location>
    </subcellularLocation>
</comment>
<dbReference type="SUPFAM" id="SSF48619">
    <property type="entry name" value="Phospholipase A2, PLA2"/>
    <property type="match status" value="1"/>
</dbReference>
<evidence type="ECO:0000313" key="12">
    <source>
        <dbReference type="RefSeq" id="XP_011641076.1"/>
    </source>
</evidence>
<dbReference type="GO" id="GO:0005576">
    <property type="term" value="C:extracellular region"/>
    <property type="evidence" value="ECO:0007669"/>
    <property type="project" value="UniProtKB-SubCell"/>
</dbReference>
<organism evidence="10 11">
    <name type="scientific">Pogonomyrmex barbatus</name>
    <name type="common">red harvester ant</name>
    <dbReference type="NCBI Taxonomy" id="144034"/>
    <lineage>
        <taxon>Eukaryota</taxon>
        <taxon>Metazoa</taxon>
        <taxon>Ecdysozoa</taxon>
        <taxon>Arthropoda</taxon>
        <taxon>Hexapoda</taxon>
        <taxon>Insecta</taxon>
        <taxon>Pterygota</taxon>
        <taxon>Neoptera</taxon>
        <taxon>Endopterygota</taxon>
        <taxon>Hymenoptera</taxon>
        <taxon>Apocrita</taxon>
        <taxon>Aculeata</taxon>
        <taxon>Formicoidea</taxon>
        <taxon>Formicidae</taxon>
        <taxon>Myrmicinae</taxon>
        <taxon>Pogonomyrmex</taxon>
    </lineage>
</organism>
<evidence type="ECO:0000256" key="8">
    <source>
        <dbReference type="SAM" id="SignalP"/>
    </source>
</evidence>
<evidence type="ECO:0000259" key="9">
    <source>
        <dbReference type="Pfam" id="PF05826"/>
    </source>
</evidence>
<keyword evidence="10" id="KW-1185">Reference proteome</keyword>
<evidence type="ECO:0000313" key="11">
    <source>
        <dbReference type="RefSeq" id="XP_011641068.1"/>
    </source>
</evidence>
<evidence type="ECO:0000256" key="7">
    <source>
        <dbReference type="ARBA" id="ARBA00029903"/>
    </source>
</evidence>
<dbReference type="GO" id="GO:0006644">
    <property type="term" value="P:phospholipid metabolic process"/>
    <property type="evidence" value="ECO:0007669"/>
    <property type="project" value="InterPro"/>
</dbReference>
<evidence type="ECO:0000256" key="4">
    <source>
        <dbReference type="ARBA" id="ARBA00022525"/>
    </source>
</evidence>
<dbReference type="GO" id="GO:0004623">
    <property type="term" value="F:phospholipase A2 activity"/>
    <property type="evidence" value="ECO:0007669"/>
    <property type="project" value="UniProtKB-EC"/>
</dbReference>
<dbReference type="Gene3D" id="1.20.90.10">
    <property type="entry name" value="Phospholipase A2 domain"/>
    <property type="match status" value="1"/>
</dbReference>
<evidence type="ECO:0000256" key="6">
    <source>
        <dbReference type="ARBA" id="ARBA00023098"/>
    </source>
</evidence>